<dbReference type="Pfam" id="PF03466">
    <property type="entry name" value="LysR_substrate"/>
    <property type="match status" value="1"/>
</dbReference>
<evidence type="ECO:0000313" key="4">
    <source>
        <dbReference type="Proteomes" id="UP000282636"/>
    </source>
</evidence>
<sequence length="204" mass="22624">MINSLAARFSRKCATEDVPGISRMLGARCNNHARATHRGEASSCAATRVRVADCKGEKPPIGPRFQRFATAASPAYLAARGRPEHPRDLLNHACLRGKFPSGNLPPWEYERKGETVRVDPSGPLIVRIGGAFDLTVQAAIDGLGVVHLFEDWLRPHLDSGALEPILEPWWQRFTGPYLYYHGHRYLPSPLRAFIDFINAGRDAS</sequence>
<gene>
    <name evidence="3" type="ORF">ALP44_05449</name>
</gene>
<dbReference type="EMBL" id="RBTL01000328">
    <property type="protein sequence ID" value="RMT59146.1"/>
    <property type="molecule type" value="Genomic_DNA"/>
</dbReference>
<comment type="similarity">
    <text evidence="1">Belongs to the LysR transcriptional regulatory family.</text>
</comment>
<dbReference type="InterPro" id="IPR058163">
    <property type="entry name" value="LysR-type_TF_proteobact-type"/>
</dbReference>
<name>A0A0Q0FRV6_PSESX</name>
<evidence type="ECO:0000313" key="3">
    <source>
        <dbReference type="EMBL" id="RMT59146.1"/>
    </source>
</evidence>
<accession>A0A0Q0FRV6</accession>
<evidence type="ECO:0000256" key="1">
    <source>
        <dbReference type="ARBA" id="ARBA00009437"/>
    </source>
</evidence>
<reference evidence="3 4" key="1">
    <citation type="submission" date="2018-08" db="EMBL/GenBank/DDBJ databases">
        <title>Recombination of ecologically and evolutionarily significant loci maintains genetic cohesion in the Pseudomonas syringae species complex.</title>
        <authorList>
            <person name="Dillon M."/>
            <person name="Thakur S."/>
            <person name="Almeida R.N.D."/>
            <person name="Weir B.S."/>
            <person name="Guttman D.S."/>
        </authorList>
    </citation>
    <scope>NUCLEOTIDE SEQUENCE [LARGE SCALE GENOMIC DNA]</scope>
    <source>
        <strain evidence="3 4">ICMP 3934</strain>
    </source>
</reference>
<comment type="caution">
    <text evidence="3">The sequence shown here is derived from an EMBL/GenBank/DDBJ whole genome shotgun (WGS) entry which is preliminary data.</text>
</comment>
<dbReference type="SUPFAM" id="SSF53850">
    <property type="entry name" value="Periplasmic binding protein-like II"/>
    <property type="match status" value="1"/>
</dbReference>
<dbReference type="InterPro" id="IPR005119">
    <property type="entry name" value="LysR_subst-bd"/>
</dbReference>
<dbReference type="Proteomes" id="UP000282636">
    <property type="component" value="Unassembled WGS sequence"/>
</dbReference>
<proteinExistence type="inferred from homology"/>
<dbReference type="Gene3D" id="3.40.190.10">
    <property type="entry name" value="Periplasmic binding protein-like II"/>
    <property type="match status" value="2"/>
</dbReference>
<dbReference type="PANTHER" id="PTHR30537:SF5">
    <property type="entry name" value="HTH-TYPE TRANSCRIPTIONAL ACTIVATOR TTDR-RELATED"/>
    <property type="match status" value="1"/>
</dbReference>
<dbReference type="PANTHER" id="PTHR30537">
    <property type="entry name" value="HTH-TYPE TRANSCRIPTIONAL REGULATOR"/>
    <property type="match status" value="1"/>
</dbReference>
<feature type="domain" description="LysR substrate-binding" evidence="2">
    <location>
        <begin position="67"/>
        <end position="198"/>
    </location>
</feature>
<organism evidence="3 4">
    <name type="scientific">Pseudomonas syringae pv. theae</name>
    <dbReference type="NCBI Taxonomy" id="103985"/>
    <lineage>
        <taxon>Bacteria</taxon>
        <taxon>Pseudomonadati</taxon>
        <taxon>Pseudomonadota</taxon>
        <taxon>Gammaproteobacteria</taxon>
        <taxon>Pseudomonadales</taxon>
        <taxon>Pseudomonadaceae</taxon>
        <taxon>Pseudomonas</taxon>
        <taxon>Pseudomonas syringae</taxon>
    </lineage>
</organism>
<protein>
    <submittedName>
        <fullName evidence="3">Regulatory protein LysR</fullName>
    </submittedName>
</protein>
<dbReference type="AlphaFoldDB" id="A0A0Q0FRV6"/>
<evidence type="ECO:0000259" key="2">
    <source>
        <dbReference type="Pfam" id="PF03466"/>
    </source>
</evidence>